<dbReference type="GO" id="GO:0015288">
    <property type="term" value="F:porin activity"/>
    <property type="evidence" value="ECO:0007669"/>
    <property type="project" value="TreeGrafter"/>
</dbReference>
<keyword evidence="12" id="KW-1185">Reference proteome</keyword>
<dbReference type="OrthoDB" id="9771205at2"/>
<keyword evidence="4" id="KW-1134">Transmembrane beta strand</keyword>
<dbReference type="SUPFAM" id="SSF56954">
    <property type="entry name" value="Outer membrane efflux proteins (OEP)"/>
    <property type="match status" value="1"/>
</dbReference>
<gene>
    <name evidence="9" type="primary">rsaFb</name>
    <name evidence="10" type="ORF">CLV93_102579</name>
    <name evidence="9" type="ORF">JCM18694_11990</name>
</gene>
<feature type="chain" id="PRO_5015200736" evidence="8">
    <location>
        <begin position="27"/>
        <end position="444"/>
    </location>
</feature>
<name>A0A2P8CIJ1_9BACT</name>
<evidence type="ECO:0000313" key="10">
    <source>
        <dbReference type="EMBL" id="PSK84788.1"/>
    </source>
</evidence>
<evidence type="ECO:0000256" key="3">
    <source>
        <dbReference type="ARBA" id="ARBA00022448"/>
    </source>
</evidence>
<dbReference type="InterPro" id="IPR051906">
    <property type="entry name" value="TolC-like"/>
</dbReference>
<evidence type="ECO:0000256" key="8">
    <source>
        <dbReference type="SAM" id="SignalP"/>
    </source>
</evidence>
<dbReference type="Pfam" id="PF02321">
    <property type="entry name" value="OEP"/>
    <property type="match status" value="2"/>
</dbReference>
<comment type="subcellular location">
    <subcellularLocation>
        <location evidence="1">Cell outer membrane</location>
    </subcellularLocation>
</comment>
<protein>
    <submittedName>
        <fullName evidence="9 10">Membrane protein</fullName>
    </submittedName>
</protein>
<reference evidence="9 12" key="2">
    <citation type="submission" date="2019-10" db="EMBL/GenBank/DDBJ databases">
        <title>Prolixibacter strains distinguished by the presence of nitrate reductase genes were adept at nitrate-dependent anaerobic corrosion of metallic iron and carbon steel.</title>
        <authorList>
            <person name="Iino T."/>
            <person name="Shono N."/>
            <person name="Ito K."/>
            <person name="Nakamura R."/>
            <person name="Sueoka K."/>
            <person name="Harayama S."/>
            <person name="Ohkuma M."/>
        </authorList>
    </citation>
    <scope>NUCLEOTIDE SEQUENCE [LARGE SCALE GENOMIC DNA]</scope>
    <source>
        <strain evidence="9 12">MIC1-1</strain>
    </source>
</reference>
<comment type="similarity">
    <text evidence="2">Belongs to the outer membrane factor (OMF) (TC 1.B.17) family.</text>
</comment>
<evidence type="ECO:0000256" key="4">
    <source>
        <dbReference type="ARBA" id="ARBA00022452"/>
    </source>
</evidence>
<evidence type="ECO:0000256" key="1">
    <source>
        <dbReference type="ARBA" id="ARBA00004442"/>
    </source>
</evidence>
<dbReference type="GO" id="GO:0015562">
    <property type="term" value="F:efflux transmembrane transporter activity"/>
    <property type="evidence" value="ECO:0007669"/>
    <property type="project" value="InterPro"/>
</dbReference>
<dbReference type="AlphaFoldDB" id="A0A2P8CIJ1"/>
<dbReference type="Proteomes" id="UP000240621">
    <property type="component" value="Unassembled WGS sequence"/>
</dbReference>
<dbReference type="EMBL" id="PYGC01000002">
    <property type="protein sequence ID" value="PSK84788.1"/>
    <property type="molecule type" value="Genomic_DNA"/>
</dbReference>
<evidence type="ECO:0000256" key="5">
    <source>
        <dbReference type="ARBA" id="ARBA00022692"/>
    </source>
</evidence>
<keyword evidence="8" id="KW-0732">Signal</keyword>
<dbReference type="PANTHER" id="PTHR30026:SF20">
    <property type="entry name" value="OUTER MEMBRANE PROTEIN TOLC"/>
    <property type="match status" value="1"/>
</dbReference>
<dbReference type="EMBL" id="BLAU01000001">
    <property type="protein sequence ID" value="GET20953.1"/>
    <property type="molecule type" value="Genomic_DNA"/>
</dbReference>
<evidence type="ECO:0000256" key="2">
    <source>
        <dbReference type="ARBA" id="ARBA00007613"/>
    </source>
</evidence>
<dbReference type="GO" id="GO:0009279">
    <property type="term" value="C:cell outer membrane"/>
    <property type="evidence" value="ECO:0007669"/>
    <property type="project" value="UniProtKB-SubCell"/>
</dbReference>
<evidence type="ECO:0000313" key="9">
    <source>
        <dbReference type="EMBL" id="GET20953.1"/>
    </source>
</evidence>
<dbReference type="PANTHER" id="PTHR30026">
    <property type="entry name" value="OUTER MEMBRANE PROTEIN TOLC"/>
    <property type="match status" value="1"/>
</dbReference>
<dbReference type="RefSeq" id="WP_106541354.1">
    <property type="nucleotide sequence ID" value="NZ_BLAU01000001.1"/>
</dbReference>
<evidence type="ECO:0000256" key="7">
    <source>
        <dbReference type="ARBA" id="ARBA00023237"/>
    </source>
</evidence>
<reference evidence="10 11" key="1">
    <citation type="submission" date="2018-03" db="EMBL/GenBank/DDBJ databases">
        <title>Genomic Encyclopedia of Archaeal and Bacterial Type Strains, Phase II (KMG-II): from individual species to whole genera.</title>
        <authorList>
            <person name="Goeker M."/>
        </authorList>
    </citation>
    <scope>NUCLEOTIDE SEQUENCE [LARGE SCALE GENOMIC DNA]</scope>
    <source>
        <strain evidence="10 11">DSM 27267</strain>
    </source>
</reference>
<dbReference type="GO" id="GO:1990281">
    <property type="term" value="C:efflux pump complex"/>
    <property type="evidence" value="ECO:0007669"/>
    <property type="project" value="TreeGrafter"/>
</dbReference>
<keyword evidence="5" id="KW-0812">Transmembrane</keyword>
<feature type="signal peptide" evidence="8">
    <location>
        <begin position="1"/>
        <end position="26"/>
    </location>
</feature>
<dbReference type="Proteomes" id="UP000396862">
    <property type="component" value="Unassembled WGS sequence"/>
</dbReference>
<accession>A0A2P8CIJ1</accession>
<evidence type="ECO:0000313" key="11">
    <source>
        <dbReference type="Proteomes" id="UP000240621"/>
    </source>
</evidence>
<keyword evidence="6" id="KW-0472">Membrane</keyword>
<evidence type="ECO:0000313" key="12">
    <source>
        <dbReference type="Proteomes" id="UP000396862"/>
    </source>
</evidence>
<organism evidence="10 11">
    <name type="scientific">Prolixibacter denitrificans</name>
    <dbReference type="NCBI Taxonomy" id="1541063"/>
    <lineage>
        <taxon>Bacteria</taxon>
        <taxon>Pseudomonadati</taxon>
        <taxon>Bacteroidota</taxon>
        <taxon>Bacteroidia</taxon>
        <taxon>Marinilabiliales</taxon>
        <taxon>Prolixibacteraceae</taxon>
        <taxon>Prolixibacter</taxon>
    </lineage>
</organism>
<dbReference type="InterPro" id="IPR003423">
    <property type="entry name" value="OMP_efflux"/>
</dbReference>
<proteinExistence type="inferred from homology"/>
<dbReference type="Gene3D" id="1.20.1600.10">
    <property type="entry name" value="Outer membrane efflux proteins (OEP)"/>
    <property type="match status" value="1"/>
</dbReference>
<sequence length="444" mass="49952">MKMNIHKYTVGLLFLLLISQILPAQAQDSLSLTSAIQVALEKNYDIRLIKGDQQIAALRNRWGTAGRYPTISFSANSLNQRNNNEQDDYTQNTLSGGVALNWVLFNGFTVNISKARLGDLEQLSAGNTAVVVEGTIQSIILGYYRVLLARKQLDVLKSVMKLSEDRYNYEKTKQEIGSSVTFDVLQAQNAYLVDKANYMSQEVAYRSALRDLNYLMGVEAQKHWKLTDKFEPETKAYQLGDLEEKMLSDNNTLKNQFLNQSLLEREVALAKAGYFPRLSLSSGIDGNHNRRNYDAQGESTSNSWSYYGNLTLSYNLYNGGVRHRALQIAKINQDLGQIDVESLKHSLVNQLLNLYEYYNVRNELMTVANEALDAAKLNMQIAGEKFRNGAINSFNYRDVQLIYANAALSQLQAVYNLIESDVSLMRITGGIISEYGETEGAQSN</sequence>
<keyword evidence="7" id="KW-0998">Cell outer membrane</keyword>
<comment type="caution">
    <text evidence="10">The sequence shown here is derived from an EMBL/GenBank/DDBJ whole genome shotgun (WGS) entry which is preliminary data.</text>
</comment>
<keyword evidence="3" id="KW-0813">Transport</keyword>
<evidence type="ECO:0000256" key="6">
    <source>
        <dbReference type="ARBA" id="ARBA00023136"/>
    </source>
</evidence>